<evidence type="ECO:0000256" key="10">
    <source>
        <dbReference type="ARBA" id="ARBA00022840"/>
    </source>
</evidence>
<dbReference type="GO" id="GO:0005524">
    <property type="term" value="F:ATP binding"/>
    <property type="evidence" value="ECO:0007669"/>
    <property type="project" value="UniProtKB-KW"/>
</dbReference>
<dbReference type="PANTHER" id="PTHR23076:SF97">
    <property type="entry name" value="ATP-DEPENDENT ZINC METALLOPROTEASE YME1L1"/>
    <property type="match status" value="1"/>
</dbReference>
<dbReference type="GO" id="GO:0004176">
    <property type="term" value="F:ATP-dependent peptidase activity"/>
    <property type="evidence" value="ECO:0007669"/>
    <property type="project" value="InterPro"/>
</dbReference>
<evidence type="ECO:0000259" key="14">
    <source>
        <dbReference type="SMART" id="SM00382"/>
    </source>
</evidence>
<dbReference type="InterPro" id="IPR000642">
    <property type="entry name" value="Peptidase_M41"/>
</dbReference>
<evidence type="ECO:0000256" key="1">
    <source>
        <dbReference type="ARBA" id="ARBA00001947"/>
    </source>
</evidence>
<evidence type="ECO:0000256" key="5">
    <source>
        <dbReference type="ARBA" id="ARBA00022692"/>
    </source>
</evidence>
<evidence type="ECO:0000256" key="8">
    <source>
        <dbReference type="ARBA" id="ARBA00022801"/>
    </source>
</evidence>
<dbReference type="InterPro" id="IPR003593">
    <property type="entry name" value="AAA+_ATPase"/>
</dbReference>
<dbReference type="SMART" id="SM00382">
    <property type="entry name" value="AAA"/>
    <property type="match status" value="1"/>
</dbReference>
<evidence type="ECO:0000256" key="4">
    <source>
        <dbReference type="ARBA" id="ARBA00022670"/>
    </source>
</evidence>
<dbReference type="InterPro" id="IPR003960">
    <property type="entry name" value="ATPase_AAA_CS"/>
</dbReference>
<dbReference type="InterPro" id="IPR003959">
    <property type="entry name" value="ATPase_AAA_core"/>
</dbReference>
<evidence type="ECO:0000256" key="9">
    <source>
        <dbReference type="ARBA" id="ARBA00022833"/>
    </source>
</evidence>
<dbReference type="InterPro" id="IPR037219">
    <property type="entry name" value="Peptidase_M41-like"/>
</dbReference>
<keyword evidence="12" id="KW-0482">Metalloprotease</keyword>
<evidence type="ECO:0000256" key="7">
    <source>
        <dbReference type="ARBA" id="ARBA00022741"/>
    </source>
</evidence>
<comment type="cofactor">
    <cofactor evidence="1">
        <name>Zn(2+)</name>
        <dbReference type="ChEBI" id="CHEBI:29105"/>
    </cofactor>
</comment>
<dbReference type="Gene3D" id="1.20.58.760">
    <property type="entry name" value="Peptidase M41"/>
    <property type="match status" value="1"/>
</dbReference>
<dbReference type="GO" id="GO:0046872">
    <property type="term" value="F:metal ion binding"/>
    <property type="evidence" value="ECO:0007669"/>
    <property type="project" value="UniProtKB-KW"/>
</dbReference>
<dbReference type="SUPFAM" id="SSF52540">
    <property type="entry name" value="P-loop containing nucleoside triphosphate hydrolases"/>
    <property type="match status" value="1"/>
</dbReference>
<comment type="subcellular location">
    <subcellularLocation>
        <location evidence="2">Membrane</location>
    </subcellularLocation>
</comment>
<dbReference type="GO" id="GO:0006508">
    <property type="term" value="P:proteolysis"/>
    <property type="evidence" value="ECO:0007669"/>
    <property type="project" value="UniProtKB-KW"/>
</dbReference>
<dbReference type="Pfam" id="PF17862">
    <property type="entry name" value="AAA_lid_3"/>
    <property type="match status" value="1"/>
</dbReference>
<keyword evidence="4" id="KW-0645">Protease</keyword>
<keyword evidence="6" id="KW-0479">Metal-binding</keyword>
<evidence type="ECO:0000256" key="13">
    <source>
        <dbReference type="ARBA" id="ARBA00023136"/>
    </source>
</evidence>
<dbReference type="FunFam" id="1.10.8.60:FF:000001">
    <property type="entry name" value="ATP-dependent zinc metalloprotease FtsH"/>
    <property type="match status" value="1"/>
</dbReference>
<dbReference type="Gene3D" id="1.10.8.60">
    <property type="match status" value="1"/>
</dbReference>
<dbReference type="Pfam" id="PF00004">
    <property type="entry name" value="AAA"/>
    <property type="match status" value="1"/>
</dbReference>
<dbReference type="InterPro" id="IPR041569">
    <property type="entry name" value="AAA_lid_3"/>
</dbReference>
<evidence type="ECO:0000256" key="2">
    <source>
        <dbReference type="ARBA" id="ARBA00004370"/>
    </source>
</evidence>
<dbReference type="EMBL" id="MN740804">
    <property type="protein sequence ID" value="QHS82637.1"/>
    <property type="molecule type" value="Genomic_DNA"/>
</dbReference>
<keyword evidence="5" id="KW-0812">Transmembrane</keyword>
<dbReference type="CDD" id="cd19501">
    <property type="entry name" value="RecA-like_FtsH"/>
    <property type="match status" value="1"/>
</dbReference>
<dbReference type="FunFam" id="3.40.50.300:FF:000001">
    <property type="entry name" value="ATP-dependent zinc metalloprotease FtsH"/>
    <property type="match status" value="1"/>
</dbReference>
<keyword evidence="11" id="KW-1133">Transmembrane helix</keyword>
<organism evidence="15">
    <name type="scientific">viral metagenome</name>
    <dbReference type="NCBI Taxonomy" id="1070528"/>
    <lineage>
        <taxon>unclassified sequences</taxon>
        <taxon>metagenomes</taxon>
        <taxon>organismal metagenomes</taxon>
    </lineage>
</organism>
<feature type="domain" description="AAA+ ATPase" evidence="14">
    <location>
        <begin position="224"/>
        <end position="363"/>
    </location>
</feature>
<dbReference type="PROSITE" id="PS00674">
    <property type="entry name" value="AAA"/>
    <property type="match status" value="1"/>
</dbReference>
<keyword evidence="13" id="KW-0472">Membrane</keyword>
<evidence type="ECO:0000313" key="15">
    <source>
        <dbReference type="EMBL" id="QHS82637.1"/>
    </source>
</evidence>
<dbReference type="Pfam" id="PF01434">
    <property type="entry name" value="Peptidase_M41"/>
    <property type="match status" value="1"/>
</dbReference>
<dbReference type="GO" id="GO:0004222">
    <property type="term" value="F:metalloendopeptidase activity"/>
    <property type="evidence" value="ECO:0007669"/>
    <property type="project" value="InterPro"/>
</dbReference>
<dbReference type="GO" id="GO:0005886">
    <property type="term" value="C:plasma membrane"/>
    <property type="evidence" value="ECO:0007669"/>
    <property type="project" value="TreeGrafter"/>
</dbReference>
<sequence>MSLLLRASAFTPLRVSTIQRPRRIYMSGADNNKFDTIIDKTSLTTLMKDIESGNINEYYYTPDMKNIYFRENKPVSGSQFKLVETTPSMTDRVLTMSDKKDIASYVLDTPPSISSLFEQGLANIFYLTQGLITTTILYTIIMIIINGIRRQNGGGGVNPFMGGGGGINPFSRGFSGSSDAKINMIKANISLSSWAGSPEIFEECTEIVSYLKNATIYQAAGAEIPRGILLEGPPGTGKTLLAKAIASETDANFLAVSASEFIELFVGMGAARIRELFKKARENAPSIIFIDEIDSIGRQRGAGVNLGNDEREQTLNQLLAEMDGFAQNQNVLVIAATNRRDVLDSALLRPGRFDRIINVPLPDRPSRKMILTSYLQKKKVENGINVDFLAEITGGFSGAQIKNLINEAAIYAARNGETVITQKNLEDALEKLIVGIIKKTDTRSNETLERVAIHELGHAIIAAKFKEYFVLKKVTIQSTYNGAGGYTLFNELPEILEGGLYTKDLLKKRIVIALGGKAAERVFYGENQVSVGAVQDLKQANSLAQQMIGNYGMGNDLEVFYNENIESERNPFLGRSLATGSKYSEYTKQKIDKEAMILVNDAFKEAIDIIVSQRWNIEKFKDVLIKRKTISGEELSNLNL</sequence>
<accession>A0A6C0ART6</accession>
<keyword evidence="10" id="KW-0067">ATP-binding</keyword>
<dbReference type="GO" id="GO:0030163">
    <property type="term" value="P:protein catabolic process"/>
    <property type="evidence" value="ECO:0007669"/>
    <property type="project" value="TreeGrafter"/>
</dbReference>
<keyword evidence="7" id="KW-0547">Nucleotide-binding</keyword>
<comment type="similarity">
    <text evidence="3">In the C-terminal section; belongs to the peptidase M41 family.</text>
</comment>
<dbReference type="Gene3D" id="3.40.50.300">
    <property type="entry name" value="P-loop containing nucleotide triphosphate hydrolases"/>
    <property type="match status" value="1"/>
</dbReference>
<dbReference type="AlphaFoldDB" id="A0A6C0ART6"/>
<name>A0A6C0ART6_9ZZZZ</name>
<keyword evidence="8" id="KW-0378">Hydrolase</keyword>
<reference evidence="15" key="1">
    <citation type="journal article" date="2020" name="Nature">
        <title>Giant virus diversity and host interactions through global metagenomics.</title>
        <authorList>
            <person name="Schulz F."/>
            <person name="Roux S."/>
            <person name="Paez-Espino D."/>
            <person name="Jungbluth S."/>
            <person name="Walsh D.A."/>
            <person name="Denef V.J."/>
            <person name="McMahon K.D."/>
            <person name="Konstantinidis K.T."/>
            <person name="Eloe-Fadrosh E.A."/>
            <person name="Kyrpides N.C."/>
            <person name="Woyke T."/>
        </authorList>
    </citation>
    <scope>NUCLEOTIDE SEQUENCE</scope>
    <source>
        <strain evidence="15">GVMAG-S-1101171-111</strain>
    </source>
</reference>
<keyword evidence="9" id="KW-0862">Zinc</keyword>
<proteinExistence type="inferred from homology"/>
<evidence type="ECO:0000256" key="12">
    <source>
        <dbReference type="ARBA" id="ARBA00023049"/>
    </source>
</evidence>
<evidence type="ECO:0000256" key="11">
    <source>
        <dbReference type="ARBA" id="ARBA00022989"/>
    </source>
</evidence>
<protein>
    <recommendedName>
        <fullName evidence="14">AAA+ ATPase domain-containing protein</fullName>
    </recommendedName>
</protein>
<evidence type="ECO:0000256" key="3">
    <source>
        <dbReference type="ARBA" id="ARBA00010044"/>
    </source>
</evidence>
<dbReference type="PANTHER" id="PTHR23076">
    <property type="entry name" value="METALLOPROTEASE M41 FTSH"/>
    <property type="match status" value="1"/>
</dbReference>
<dbReference type="SUPFAM" id="SSF140990">
    <property type="entry name" value="FtsH protease domain-like"/>
    <property type="match status" value="1"/>
</dbReference>
<dbReference type="GO" id="GO:0016887">
    <property type="term" value="F:ATP hydrolysis activity"/>
    <property type="evidence" value="ECO:0007669"/>
    <property type="project" value="InterPro"/>
</dbReference>
<dbReference type="InterPro" id="IPR027417">
    <property type="entry name" value="P-loop_NTPase"/>
</dbReference>
<evidence type="ECO:0000256" key="6">
    <source>
        <dbReference type="ARBA" id="ARBA00022723"/>
    </source>
</evidence>